<evidence type="ECO:0000313" key="3">
    <source>
        <dbReference type="Proteomes" id="UP000002051"/>
    </source>
</evidence>
<dbReference type="AlphaFoldDB" id="A0A072U8F2"/>
<proteinExistence type="predicted"/>
<dbReference type="EnsemblPlants" id="KEH25661">
    <property type="protein sequence ID" value="KEH25661"/>
    <property type="gene ID" value="MTR_6g033360"/>
</dbReference>
<reference evidence="1 3" key="2">
    <citation type="journal article" date="2014" name="BMC Genomics">
        <title>An improved genome release (version Mt4.0) for the model legume Medicago truncatula.</title>
        <authorList>
            <person name="Tang H."/>
            <person name="Krishnakumar V."/>
            <person name="Bidwell S."/>
            <person name="Rosen B."/>
            <person name="Chan A."/>
            <person name="Zhou S."/>
            <person name="Gentzbittel L."/>
            <person name="Childs K.L."/>
            <person name="Yandell M."/>
            <person name="Gundlach H."/>
            <person name="Mayer K.F."/>
            <person name="Schwartz D.C."/>
            <person name="Town C.D."/>
        </authorList>
    </citation>
    <scope>GENOME REANNOTATION</scope>
    <source>
        <strain evidence="1">A17</strain>
        <strain evidence="2 3">cv. Jemalong A17</strain>
    </source>
</reference>
<sequence>MTMVSLHVRTVHTKFNNIQVFKDCNGVATRHIVSEDMSPRQLRLMPGTNIGWIESWSKRNGFGADSVQKYEDSETKIRFPQVRMLARPVLGLARPCHPPEHLLLGF</sequence>
<dbReference type="Proteomes" id="UP000002051">
    <property type="component" value="Chromosome 6"/>
</dbReference>
<protein>
    <submittedName>
        <fullName evidence="1 2">Uncharacterized protein</fullName>
    </submittedName>
</protein>
<organism evidence="1 3">
    <name type="scientific">Medicago truncatula</name>
    <name type="common">Barrel medic</name>
    <name type="synonym">Medicago tribuloides</name>
    <dbReference type="NCBI Taxonomy" id="3880"/>
    <lineage>
        <taxon>Eukaryota</taxon>
        <taxon>Viridiplantae</taxon>
        <taxon>Streptophyta</taxon>
        <taxon>Embryophyta</taxon>
        <taxon>Tracheophyta</taxon>
        <taxon>Spermatophyta</taxon>
        <taxon>Magnoliopsida</taxon>
        <taxon>eudicotyledons</taxon>
        <taxon>Gunneridae</taxon>
        <taxon>Pentapetalae</taxon>
        <taxon>rosids</taxon>
        <taxon>fabids</taxon>
        <taxon>Fabales</taxon>
        <taxon>Fabaceae</taxon>
        <taxon>Papilionoideae</taxon>
        <taxon>50 kb inversion clade</taxon>
        <taxon>NPAAA clade</taxon>
        <taxon>Hologalegina</taxon>
        <taxon>IRL clade</taxon>
        <taxon>Trifolieae</taxon>
        <taxon>Medicago</taxon>
    </lineage>
</organism>
<name>A0A072U8F2_MEDTR</name>
<reference evidence="1 3" key="1">
    <citation type="journal article" date="2011" name="Nature">
        <title>The Medicago genome provides insight into the evolution of rhizobial symbioses.</title>
        <authorList>
            <person name="Young N.D."/>
            <person name="Debelle F."/>
            <person name="Oldroyd G.E."/>
            <person name="Geurts R."/>
            <person name="Cannon S.B."/>
            <person name="Udvardi M.K."/>
            <person name="Benedito V.A."/>
            <person name="Mayer K.F."/>
            <person name="Gouzy J."/>
            <person name="Schoof H."/>
            <person name="Van de Peer Y."/>
            <person name="Proost S."/>
            <person name="Cook D.R."/>
            <person name="Meyers B.C."/>
            <person name="Spannagl M."/>
            <person name="Cheung F."/>
            <person name="De Mita S."/>
            <person name="Krishnakumar V."/>
            <person name="Gundlach H."/>
            <person name="Zhou S."/>
            <person name="Mudge J."/>
            <person name="Bharti A.K."/>
            <person name="Murray J.D."/>
            <person name="Naoumkina M.A."/>
            <person name="Rosen B."/>
            <person name="Silverstein K.A."/>
            <person name="Tang H."/>
            <person name="Rombauts S."/>
            <person name="Zhao P.X."/>
            <person name="Zhou P."/>
            <person name="Barbe V."/>
            <person name="Bardou P."/>
            <person name="Bechner M."/>
            <person name="Bellec A."/>
            <person name="Berger A."/>
            <person name="Berges H."/>
            <person name="Bidwell S."/>
            <person name="Bisseling T."/>
            <person name="Choisne N."/>
            <person name="Couloux A."/>
            <person name="Denny R."/>
            <person name="Deshpande S."/>
            <person name="Dai X."/>
            <person name="Doyle J.J."/>
            <person name="Dudez A.M."/>
            <person name="Farmer A.D."/>
            <person name="Fouteau S."/>
            <person name="Franken C."/>
            <person name="Gibelin C."/>
            <person name="Gish J."/>
            <person name="Goldstein S."/>
            <person name="Gonzalez A.J."/>
            <person name="Green P.J."/>
            <person name="Hallab A."/>
            <person name="Hartog M."/>
            <person name="Hua A."/>
            <person name="Humphray S.J."/>
            <person name="Jeong D.H."/>
            <person name="Jing Y."/>
            <person name="Jocker A."/>
            <person name="Kenton S.M."/>
            <person name="Kim D.J."/>
            <person name="Klee K."/>
            <person name="Lai H."/>
            <person name="Lang C."/>
            <person name="Lin S."/>
            <person name="Macmil S.L."/>
            <person name="Magdelenat G."/>
            <person name="Matthews L."/>
            <person name="McCorrison J."/>
            <person name="Monaghan E.L."/>
            <person name="Mun J.H."/>
            <person name="Najar F.Z."/>
            <person name="Nicholson C."/>
            <person name="Noirot C."/>
            <person name="O'Bleness M."/>
            <person name="Paule C.R."/>
            <person name="Poulain J."/>
            <person name="Prion F."/>
            <person name="Qin B."/>
            <person name="Qu C."/>
            <person name="Retzel E.F."/>
            <person name="Riddle C."/>
            <person name="Sallet E."/>
            <person name="Samain S."/>
            <person name="Samson N."/>
            <person name="Sanders I."/>
            <person name="Saurat O."/>
            <person name="Scarpelli C."/>
            <person name="Schiex T."/>
            <person name="Segurens B."/>
            <person name="Severin A.J."/>
            <person name="Sherrier D.J."/>
            <person name="Shi R."/>
            <person name="Sims S."/>
            <person name="Singer S.R."/>
            <person name="Sinharoy S."/>
            <person name="Sterck L."/>
            <person name="Viollet A."/>
            <person name="Wang B.B."/>
            <person name="Wang K."/>
            <person name="Wang M."/>
            <person name="Wang X."/>
            <person name="Warfsmann J."/>
            <person name="Weissenbach J."/>
            <person name="White D.D."/>
            <person name="White J.D."/>
            <person name="Wiley G.B."/>
            <person name="Wincker P."/>
            <person name="Xing Y."/>
            <person name="Yang L."/>
            <person name="Yao Z."/>
            <person name="Ying F."/>
            <person name="Zhai J."/>
            <person name="Zhou L."/>
            <person name="Zuber A."/>
            <person name="Denarie J."/>
            <person name="Dixon R.A."/>
            <person name="May G.D."/>
            <person name="Schwartz D.C."/>
            <person name="Rogers J."/>
            <person name="Quetier F."/>
            <person name="Town C.D."/>
            <person name="Roe B.A."/>
        </authorList>
    </citation>
    <scope>NUCLEOTIDE SEQUENCE [LARGE SCALE GENOMIC DNA]</scope>
    <source>
        <strain evidence="1">A17</strain>
        <strain evidence="2 3">cv. Jemalong A17</strain>
    </source>
</reference>
<keyword evidence="3" id="KW-1185">Reference proteome</keyword>
<dbReference type="HOGENOM" id="CLU_176532_0_0_1"/>
<accession>A0A072U8F2</accession>
<dbReference type="EMBL" id="CM001222">
    <property type="protein sequence ID" value="KEH25661.1"/>
    <property type="molecule type" value="Genomic_DNA"/>
</dbReference>
<evidence type="ECO:0000313" key="2">
    <source>
        <dbReference type="EnsemblPlants" id="KEH25661"/>
    </source>
</evidence>
<gene>
    <name evidence="1" type="ordered locus">MTR_6g033360</name>
</gene>
<reference evidence="2" key="3">
    <citation type="submission" date="2015-04" db="UniProtKB">
        <authorList>
            <consortium name="EnsemblPlants"/>
        </authorList>
    </citation>
    <scope>IDENTIFICATION</scope>
    <source>
        <strain evidence="2">cv. Jemalong A17</strain>
    </source>
</reference>
<evidence type="ECO:0000313" key="1">
    <source>
        <dbReference type="EMBL" id="KEH25661.1"/>
    </source>
</evidence>